<reference evidence="2" key="1">
    <citation type="submission" date="2017-05" db="UniProtKB">
        <authorList>
            <consortium name="EnsemblMetazoa"/>
        </authorList>
    </citation>
    <scope>IDENTIFICATION</scope>
</reference>
<dbReference type="AlphaFoldDB" id="A0A1X7U6H6"/>
<dbReference type="EnsemblMetazoa" id="Aqu2.1.23273_001">
    <property type="protein sequence ID" value="Aqu2.1.23273_001"/>
    <property type="gene ID" value="Aqu2.1.23273"/>
</dbReference>
<organism evidence="2">
    <name type="scientific">Amphimedon queenslandica</name>
    <name type="common">Sponge</name>
    <dbReference type="NCBI Taxonomy" id="400682"/>
    <lineage>
        <taxon>Eukaryota</taxon>
        <taxon>Metazoa</taxon>
        <taxon>Porifera</taxon>
        <taxon>Demospongiae</taxon>
        <taxon>Heteroscleromorpha</taxon>
        <taxon>Haplosclerida</taxon>
        <taxon>Niphatidae</taxon>
        <taxon>Amphimedon</taxon>
    </lineage>
</organism>
<protein>
    <recommendedName>
        <fullName evidence="1">Helitron helicase-like domain-containing protein</fullName>
    </recommendedName>
</protein>
<name>A0A1X7U6H6_AMPQE</name>
<sequence length="115" mass="12883">MNVKEVPIDNRQEHLDLGNVGQTVAEILEKINVLDEEFEGNLSTMLAPIRATNQYWFPVKGEVKAMIAEYGSPMLFLTLSCAEYDSADIAQYLRKVNNAPQSYSIARLCTEDPVS</sequence>
<evidence type="ECO:0000259" key="1">
    <source>
        <dbReference type="Pfam" id="PF14214"/>
    </source>
</evidence>
<dbReference type="InParanoid" id="A0A1X7U6H6"/>
<proteinExistence type="predicted"/>
<dbReference type="InterPro" id="IPR025476">
    <property type="entry name" value="Helitron_helicase-like"/>
</dbReference>
<feature type="domain" description="Helitron helicase-like" evidence="1">
    <location>
        <begin position="37"/>
        <end position="96"/>
    </location>
</feature>
<dbReference type="Pfam" id="PF14214">
    <property type="entry name" value="Helitron_like_N"/>
    <property type="match status" value="1"/>
</dbReference>
<accession>A0A1X7U6H6</accession>
<evidence type="ECO:0000313" key="2">
    <source>
        <dbReference type="EnsemblMetazoa" id="Aqu2.1.23273_001"/>
    </source>
</evidence>